<sequence>MQYLIRFTQLHETFRLAEIQALATLANVDLKIISYSDESPFCLVEFPSDEAARAVVERSILAHSVYEHWGTARTLEELHACIKRDTAHLWSLYVTPSFKISIDSYRGSWSQKQKVALINSFSYLPFKGPILLSSPDNEFTLFEEWALEPIPEKKLPAPLEVHFGRLIGQSARELINTFNLKKRDYISTTSMDSELALVTANIALAGPGKLFYDPFVGTGSFPVACAQFGALVWGSDIDGRSMRGAGAGGKKSLFGNFRQYGLEKLLGGVFVSDLTNTPVRKARILDGILCDPPYGVREGLKVLGCRDPEKDVRSIERGKLMYRDPTFIPPKKPYSFIAMLDDILDFATDMLVDNGRLSFWMPTANDEDQEIAVPTHPCLEVVVVCTQVFNKWSRRLITYRRLPDSDVDKSALALRKKQEDQANGRSADDLNPFRRNYFRGFKSDQELSDSVAPDMSESQI</sequence>
<proteinExistence type="predicted"/>
<reference evidence="1" key="1">
    <citation type="submission" date="2022-12" db="EMBL/GenBank/DDBJ databases">
        <title>Genome Sequence of Lasiodiplodia mahajangana.</title>
        <authorList>
            <person name="Buettner E."/>
        </authorList>
    </citation>
    <scope>NUCLEOTIDE SEQUENCE</scope>
    <source>
        <strain evidence="1">VT137</strain>
    </source>
</reference>
<protein>
    <submittedName>
        <fullName evidence="1">Uncharacterized protein</fullName>
    </submittedName>
</protein>
<dbReference type="Proteomes" id="UP001153332">
    <property type="component" value="Unassembled WGS sequence"/>
</dbReference>
<name>A0ACC2K0E8_9PEZI</name>
<keyword evidence="2" id="KW-1185">Reference proteome</keyword>
<accession>A0ACC2K0E8</accession>
<organism evidence="1 2">
    <name type="scientific">Lasiodiplodia mahajangana</name>
    <dbReference type="NCBI Taxonomy" id="1108764"/>
    <lineage>
        <taxon>Eukaryota</taxon>
        <taxon>Fungi</taxon>
        <taxon>Dikarya</taxon>
        <taxon>Ascomycota</taxon>
        <taxon>Pezizomycotina</taxon>
        <taxon>Dothideomycetes</taxon>
        <taxon>Dothideomycetes incertae sedis</taxon>
        <taxon>Botryosphaeriales</taxon>
        <taxon>Botryosphaeriaceae</taxon>
        <taxon>Lasiodiplodia</taxon>
    </lineage>
</organism>
<dbReference type="EMBL" id="JAPUUL010000067">
    <property type="protein sequence ID" value="KAJ8132927.1"/>
    <property type="molecule type" value="Genomic_DNA"/>
</dbReference>
<evidence type="ECO:0000313" key="2">
    <source>
        <dbReference type="Proteomes" id="UP001153332"/>
    </source>
</evidence>
<gene>
    <name evidence="1" type="ORF">O1611_g699</name>
</gene>
<evidence type="ECO:0000313" key="1">
    <source>
        <dbReference type="EMBL" id="KAJ8132927.1"/>
    </source>
</evidence>
<comment type="caution">
    <text evidence="1">The sequence shown here is derived from an EMBL/GenBank/DDBJ whole genome shotgun (WGS) entry which is preliminary data.</text>
</comment>